<name>A0AAV1D648_OLDCO</name>
<dbReference type="PANTHER" id="PTHR32194:SF0">
    <property type="entry name" value="ATP-DEPENDENT PROTEASE SUBUNIT HSLV"/>
    <property type="match status" value="1"/>
</dbReference>
<dbReference type="Proteomes" id="UP001161247">
    <property type="component" value="Chromosome 4"/>
</dbReference>
<dbReference type="Pfam" id="PF00227">
    <property type="entry name" value="Proteasome"/>
    <property type="match status" value="1"/>
</dbReference>
<dbReference type="InterPro" id="IPR000243">
    <property type="entry name" value="Pept_T1A_subB"/>
</dbReference>
<evidence type="ECO:0000256" key="7">
    <source>
        <dbReference type="ARBA" id="ARBA00022801"/>
    </source>
</evidence>
<dbReference type="GO" id="GO:0051603">
    <property type="term" value="P:proteolysis involved in protein catabolic process"/>
    <property type="evidence" value="ECO:0007669"/>
    <property type="project" value="InterPro"/>
</dbReference>
<evidence type="ECO:0000256" key="8">
    <source>
        <dbReference type="ARBA" id="ARBA00022942"/>
    </source>
</evidence>
<proteinExistence type="predicted"/>
<keyword evidence="6" id="KW-0888">Threonine protease</keyword>
<comment type="catalytic activity">
    <reaction evidence="1">
        <text>Cleavage of peptide bonds with very broad specificity.</text>
        <dbReference type="EC" id="3.4.25.1"/>
    </reaction>
</comment>
<evidence type="ECO:0000256" key="6">
    <source>
        <dbReference type="ARBA" id="ARBA00022698"/>
    </source>
</evidence>
<dbReference type="SUPFAM" id="SSF56235">
    <property type="entry name" value="N-terminal nucleophile aminohydrolases (Ntn hydrolases)"/>
    <property type="match status" value="1"/>
</dbReference>
<accession>A0AAV1D648</accession>
<evidence type="ECO:0000313" key="9">
    <source>
        <dbReference type="EMBL" id="CAI9103250.1"/>
    </source>
</evidence>
<protein>
    <recommendedName>
        <fullName evidence="3">proteasome endopeptidase complex</fullName>
        <ecNumber evidence="3">3.4.25.1</ecNumber>
    </recommendedName>
</protein>
<gene>
    <name evidence="9" type="ORF">OLC1_LOCUS12461</name>
</gene>
<dbReference type="AlphaFoldDB" id="A0AAV1D648"/>
<organism evidence="9 10">
    <name type="scientific">Oldenlandia corymbosa var. corymbosa</name>
    <dbReference type="NCBI Taxonomy" id="529605"/>
    <lineage>
        <taxon>Eukaryota</taxon>
        <taxon>Viridiplantae</taxon>
        <taxon>Streptophyta</taxon>
        <taxon>Embryophyta</taxon>
        <taxon>Tracheophyta</taxon>
        <taxon>Spermatophyta</taxon>
        <taxon>Magnoliopsida</taxon>
        <taxon>eudicotyledons</taxon>
        <taxon>Gunneridae</taxon>
        <taxon>Pentapetalae</taxon>
        <taxon>asterids</taxon>
        <taxon>lamiids</taxon>
        <taxon>Gentianales</taxon>
        <taxon>Rubiaceae</taxon>
        <taxon>Rubioideae</taxon>
        <taxon>Spermacoceae</taxon>
        <taxon>Hedyotis-Oldenlandia complex</taxon>
        <taxon>Oldenlandia</taxon>
    </lineage>
</organism>
<comment type="subcellular location">
    <subcellularLocation>
        <location evidence="2">Nucleus</location>
    </subcellularLocation>
</comment>
<keyword evidence="8" id="KW-0647">Proteasome</keyword>
<dbReference type="EMBL" id="OX459121">
    <property type="protein sequence ID" value="CAI9103250.1"/>
    <property type="molecule type" value="Genomic_DNA"/>
</dbReference>
<evidence type="ECO:0000313" key="10">
    <source>
        <dbReference type="Proteomes" id="UP001161247"/>
    </source>
</evidence>
<evidence type="ECO:0000256" key="4">
    <source>
        <dbReference type="ARBA" id="ARBA00022490"/>
    </source>
</evidence>
<dbReference type="PRINTS" id="PR00141">
    <property type="entry name" value="PROTEASOME"/>
</dbReference>
<dbReference type="GO" id="GO:0019774">
    <property type="term" value="C:proteasome core complex, beta-subunit complex"/>
    <property type="evidence" value="ECO:0007669"/>
    <property type="project" value="UniProtKB-ARBA"/>
</dbReference>
<dbReference type="InterPro" id="IPR023333">
    <property type="entry name" value="Proteasome_suB-type"/>
</dbReference>
<dbReference type="EC" id="3.4.25.1" evidence="3"/>
<keyword evidence="5" id="KW-0645">Protease</keyword>
<dbReference type="Gene3D" id="3.60.20.10">
    <property type="entry name" value="Glutamine Phosphoribosylpyrophosphate, subunit 1, domain 1"/>
    <property type="match status" value="1"/>
</dbReference>
<keyword evidence="7" id="KW-0378">Hydrolase</keyword>
<dbReference type="GO" id="GO:0004298">
    <property type="term" value="F:threonine-type endopeptidase activity"/>
    <property type="evidence" value="ECO:0007669"/>
    <property type="project" value="UniProtKB-KW"/>
</dbReference>
<keyword evidence="4" id="KW-0963">Cytoplasm</keyword>
<evidence type="ECO:0000256" key="2">
    <source>
        <dbReference type="ARBA" id="ARBA00004123"/>
    </source>
</evidence>
<keyword evidence="10" id="KW-1185">Reference proteome</keyword>
<dbReference type="InterPro" id="IPR029055">
    <property type="entry name" value="Ntn_hydrolases_N"/>
</dbReference>
<dbReference type="InterPro" id="IPR001353">
    <property type="entry name" value="Proteasome_sua/b"/>
</dbReference>
<sequence length="107" mass="11931">MAYHLEEHLLNSLLSIGGSGSTYLYGFFDKEWKEGMSQHETEELVVKAVSLAIARDGASGGIVQNVTINSQGATRKFYFGDLLPLWQEELEPQDSLLDFLQSQPKPI</sequence>
<reference evidence="9" key="1">
    <citation type="submission" date="2023-03" db="EMBL/GenBank/DDBJ databases">
        <authorList>
            <person name="Julca I."/>
        </authorList>
    </citation>
    <scope>NUCLEOTIDE SEQUENCE</scope>
</reference>
<dbReference type="GO" id="GO:0005737">
    <property type="term" value="C:cytoplasm"/>
    <property type="evidence" value="ECO:0007669"/>
    <property type="project" value="TreeGrafter"/>
</dbReference>
<evidence type="ECO:0000256" key="3">
    <source>
        <dbReference type="ARBA" id="ARBA00012039"/>
    </source>
</evidence>
<dbReference type="PANTHER" id="PTHR32194">
    <property type="entry name" value="METALLOPROTEASE TLDD"/>
    <property type="match status" value="1"/>
</dbReference>
<evidence type="ECO:0000256" key="5">
    <source>
        <dbReference type="ARBA" id="ARBA00022670"/>
    </source>
</evidence>
<dbReference type="GO" id="GO:0005634">
    <property type="term" value="C:nucleus"/>
    <property type="evidence" value="ECO:0007669"/>
    <property type="project" value="UniProtKB-SubCell"/>
</dbReference>
<evidence type="ECO:0000256" key="1">
    <source>
        <dbReference type="ARBA" id="ARBA00001198"/>
    </source>
</evidence>